<dbReference type="PANTHER" id="PTHR41391">
    <property type="entry name" value="RESTRICTION OF TELOMERE CAPPING PROTEIN 4"/>
    <property type="match status" value="1"/>
</dbReference>
<keyword evidence="6" id="KW-0963">Cytoplasm</keyword>
<feature type="compositionally biased region" description="Basic and acidic residues" evidence="8">
    <location>
        <begin position="182"/>
        <end position="198"/>
    </location>
</feature>
<feature type="compositionally biased region" description="Acidic residues" evidence="8">
    <location>
        <begin position="360"/>
        <end position="369"/>
    </location>
</feature>
<feature type="compositionally biased region" description="Polar residues" evidence="8">
    <location>
        <begin position="904"/>
        <end position="916"/>
    </location>
</feature>
<evidence type="ECO:0000313" key="10">
    <source>
        <dbReference type="EMBL" id="EDR05207.1"/>
    </source>
</evidence>
<dbReference type="Proteomes" id="UP000001194">
    <property type="component" value="Unassembled WGS sequence"/>
</dbReference>
<dbReference type="GO" id="GO:0005634">
    <property type="term" value="C:nucleus"/>
    <property type="evidence" value="ECO:0007669"/>
    <property type="project" value="UniProtKB-SubCell"/>
</dbReference>
<feature type="compositionally biased region" description="Basic and acidic residues" evidence="8">
    <location>
        <begin position="155"/>
        <end position="165"/>
    </location>
</feature>
<dbReference type="RefSeq" id="XP_001884172.1">
    <property type="nucleotide sequence ID" value="XM_001884137.1"/>
</dbReference>
<feature type="compositionally biased region" description="Basic residues" evidence="8">
    <location>
        <begin position="891"/>
        <end position="903"/>
    </location>
</feature>
<feature type="compositionally biased region" description="Low complexity" evidence="8">
    <location>
        <begin position="988"/>
        <end position="1003"/>
    </location>
</feature>
<evidence type="ECO:0000256" key="4">
    <source>
        <dbReference type="ARBA" id="ARBA00009461"/>
    </source>
</evidence>
<feature type="region of interest" description="Disordered" evidence="8">
    <location>
        <begin position="1"/>
        <end position="28"/>
    </location>
</feature>
<comment type="subcellular location">
    <subcellularLocation>
        <location evidence="3">Cytoplasm</location>
    </subcellularLocation>
    <subcellularLocation>
        <location evidence="2">Nucleus</location>
    </subcellularLocation>
</comment>
<feature type="compositionally biased region" description="Polar residues" evidence="8">
    <location>
        <begin position="287"/>
        <end position="300"/>
    </location>
</feature>
<dbReference type="InterPro" id="IPR039024">
    <property type="entry name" value="RTC4"/>
</dbReference>
<evidence type="ECO:0000256" key="2">
    <source>
        <dbReference type="ARBA" id="ARBA00004123"/>
    </source>
</evidence>
<evidence type="ECO:0000259" key="9">
    <source>
        <dbReference type="SMART" id="SM01312"/>
    </source>
</evidence>
<feature type="compositionally biased region" description="Basic and acidic residues" evidence="8">
    <location>
        <begin position="742"/>
        <end position="751"/>
    </location>
</feature>
<name>B0DJH4_LACBS</name>
<feature type="compositionally biased region" description="Basic and acidic residues" evidence="8">
    <location>
        <begin position="956"/>
        <end position="972"/>
    </location>
</feature>
<evidence type="ECO:0000313" key="11">
    <source>
        <dbReference type="Proteomes" id="UP000001194"/>
    </source>
</evidence>
<feature type="region of interest" description="Disordered" evidence="8">
    <location>
        <begin position="42"/>
        <end position="431"/>
    </location>
</feature>
<feature type="compositionally biased region" description="Polar residues" evidence="8">
    <location>
        <begin position="871"/>
        <end position="884"/>
    </location>
</feature>
<feature type="compositionally biased region" description="Polar residues" evidence="8">
    <location>
        <begin position="49"/>
        <end position="59"/>
    </location>
</feature>
<reference evidence="10 11" key="1">
    <citation type="journal article" date="2008" name="Nature">
        <title>The genome of Laccaria bicolor provides insights into mycorrhizal symbiosis.</title>
        <authorList>
            <person name="Martin F."/>
            <person name="Aerts A."/>
            <person name="Ahren D."/>
            <person name="Brun A."/>
            <person name="Danchin E.G.J."/>
            <person name="Duchaussoy F."/>
            <person name="Gibon J."/>
            <person name="Kohler A."/>
            <person name="Lindquist E."/>
            <person name="Pereda V."/>
            <person name="Salamov A."/>
            <person name="Shapiro H.J."/>
            <person name="Wuyts J."/>
            <person name="Blaudez D."/>
            <person name="Buee M."/>
            <person name="Brokstein P."/>
            <person name="Canbaeck B."/>
            <person name="Cohen D."/>
            <person name="Courty P.E."/>
            <person name="Coutinho P.M."/>
            <person name="Delaruelle C."/>
            <person name="Detter J.C."/>
            <person name="Deveau A."/>
            <person name="DiFazio S."/>
            <person name="Duplessis S."/>
            <person name="Fraissinet-Tachet L."/>
            <person name="Lucic E."/>
            <person name="Frey-Klett P."/>
            <person name="Fourrey C."/>
            <person name="Feussner I."/>
            <person name="Gay G."/>
            <person name="Grimwood J."/>
            <person name="Hoegger P.J."/>
            <person name="Jain P."/>
            <person name="Kilaru S."/>
            <person name="Labbe J."/>
            <person name="Lin Y.C."/>
            <person name="Legue V."/>
            <person name="Le Tacon F."/>
            <person name="Marmeisse R."/>
            <person name="Melayah D."/>
            <person name="Montanini B."/>
            <person name="Muratet M."/>
            <person name="Nehls U."/>
            <person name="Niculita-Hirzel H."/>
            <person name="Oudot-Le Secq M.P."/>
            <person name="Peter M."/>
            <person name="Quesneville H."/>
            <person name="Rajashekar B."/>
            <person name="Reich M."/>
            <person name="Rouhier N."/>
            <person name="Schmutz J."/>
            <person name="Yin T."/>
            <person name="Chalot M."/>
            <person name="Henrissat B."/>
            <person name="Kuees U."/>
            <person name="Lucas S."/>
            <person name="Van de Peer Y."/>
            <person name="Podila G.K."/>
            <person name="Polle A."/>
            <person name="Pukkila P.J."/>
            <person name="Richardson P.M."/>
            <person name="Rouze P."/>
            <person name="Sanders I.R."/>
            <person name="Stajich J.E."/>
            <person name="Tunlid A."/>
            <person name="Tuskan G."/>
            <person name="Grigoriev I.V."/>
        </authorList>
    </citation>
    <scope>NUCLEOTIDE SEQUENCE [LARGE SCALE GENOMIC DNA]</scope>
    <source>
        <strain evidence="11">S238N-H82 / ATCC MYA-4686</strain>
    </source>
</reference>
<dbReference type="InterPro" id="IPR028094">
    <property type="entry name" value="RTC4_C"/>
</dbReference>
<feature type="region of interest" description="Disordered" evidence="8">
    <location>
        <begin position="683"/>
        <end position="1029"/>
    </location>
</feature>
<accession>B0DJH4</accession>
<evidence type="ECO:0000256" key="1">
    <source>
        <dbReference type="ARBA" id="ARBA00002738"/>
    </source>
</evidence>
<dbReference type="GeneID" id="6079748"/>
<feature type="compositionally biased region" description="Low complexity" evidence="8">
    <location>
        <begin position="392"/>
        <end position="402"/>
    </location>
</feature>
<dbReference type="Pfam" id="PF14474">
    <property type="entry name" value="RTC4"/>
    <property type="match status" value="1"/>
</dbReference>
<organism evidence="11">
    <name type="scientific">Laccaria bicolor (strain S238N-H82 / ATCC MYA-4686)</name>
    <name type="common">Bicoloured deceiver</name>
    <name type="synonym">Laccaria laccata var. bicolor</name>
    <dbReference type="NCBI Taxonomy" id="486041"/>
    <lineage>
        <taxon>Eukaryota</taxon>
        <taxon>Fungi</taxon>
        <taxon>Dikarya</taxon>
        <taxon>Basidiomycota</taxon>
        <taxon>Agaricomycotina</taxon>
        <taxon>Agaricomycetes</taxon>
        <taxon>Agaricomycetidae</taxon>
        <taxon>Agaricales</taxon>
        <taxon>Agaricineae</taxon>
        <taxon>Hydnangiaceae</taxon>
        <taxon>Laccaria</taxon>
    </lineage>
</organism>
<evidence type="ECO:0000256" key="7">
    <source>
        <dbReference type="ARBA" id="ARBA00023242"/>
    </source>
</evidence>
<dbReference type="OrthoDB" id="128308at2759"/>
<dbReference type="KEGG" id="lbc:LACBIDRAFT_303446"/>
<dbReference type="GO" id="GO:0005737">
    <property type="term" value="C:cytoplasm"/>
    <property type="evidence" value="ECO:0007669"/>
    <property type="project" value="UniProtKB-SubCell"/>
</dbReference>
<sequence>MENLESELEANEETLQTSTAIRLPKRHGLNLTAKVNGKAFTDLGGSNFEVKSSGASSGTRKPITTYMSRSKGQRGALPLVVDSGSSSPDELDSLSQSDTHSPTKKPRKMFDEDVQAESVDNEYVKRSNALKNLRFRKNKSQDKTQPEASGSKAPPSKENEPRVVKDAGIASKRSLASKPAKPRLDDCETSRPLGDKSPNRQLSPPPSHPPPREKPKPRPIKKPQATTVDAAPKTTKKPNIPTVKKPHFPLPVKRAPLPSETEESRAAHSNLGISSKTRLPDQFPFLSPTSQHTPRATSSKTAERLPFSPPKSRVDDFPFPSPLASDNRGKKITPSAFPMPSPQSFDASLKGKGKALTVSAEDDEEDEDGSYGRKSKGTRLEPFPMNTQILRSVSSPSVQSSQAMKRNSDGICSDGDQHVKKRRKDDEDDMLPGHHAFEDDDDTLFMSPSVDPKTLCPYCDTPLPTSPTPFLESLLAKVCKKSTRDPRPANPLGRKAPLATFIAVCQRHRFESQILPEAEQKGWPKTIDWAKVGGRVEAMRDSLQALINDRDANDGVEFFWPTEGPRSKCVFWRDVVSEVKQKGSRAVAGVRGQFANFEKTQPGYYGELGSVIIHQTLYNLFPPSELDPDLISPLTSNEFIQRILVPEVAVRLIKEDQNLEGDVGTTEALQILRESSAYGVAMFPEDSGESAGVGPSRGFRGQRREDEMDAGDLIVMERARKRRKELEEEDEHEKEQEEQEQEDRKRIECRGRRTRKGKAKETIQEEDSGSDVVFVPQKPKPRPRPINKSSSSGALANADVEDEVVVSVREAKASRKMSNATLTDIGDVKSQRPKRPTAKKFPFDLDSAVDSTDDDSSSLLDPSPRHRSLSANETGNQSVRVSPTNSPPLAVKKRPQTRAKTRRGSSSEVNLYSTSESEGDRSDASRTRRGRKIQKVESFMDTAVHSLEIEDDDDLHGDHYTKTPIAKRDRQSTVEITDDDTPKPVRSPPSRVSSAVSAASESSTTKPLEWARRRRQEKQAKDRAQRGHG</sequence>
<evidence type="ECO:0000256" key="8">
    <source>
        <dbReference type="SAM" id="MobiDB-lite"/>
    </source>
</evidence>
<dbReference type="SMART" id="SM01312">
    <property type="entry name" value="RTC4"/>
    <property type="match status" value="1"/>
</dbReference>
<comment type="function">
    <text evidence="1">May be involved in a process influencing telomere capping.</text>
</comment>
<feature type="compositionally biased region" description="Polar residues" evidence="8">
    <location>
        <begin position="83"/>
        <end position="100"/>
    </location>
</feature>
<feature type="compositionally biased region" description="Acidic residues" evidence="8">
    <location>
        <begin position="1"/>
        <end position="12"/>
    </location>
</feature>
<dbReference type="HOGENOM" id="CLU_300526_0_0_1"/>
<dbReference type="AlphaFoldDB" id="B0DJH4"/>
<dbReference type="PANTHER" id="PTHR41391:SF1">
    <property type="entry name" value="RESTRICTION OF TELOMERE CAPPING PROTEIN 4"/>
    <property type="match status" value="1"/>
</dbReference>
<dbReference type="EMBL" id="DS547114">
    <property type="protein sequence ID" value="EDR05207.1"/>
    <property type="molecule type" value="Genomic_DNA"/>
</dbReference>
<keyword evidence="7" id="KW-0539">Nucleus</keyword>
<dbReference type="InParanoid" id="B0DJH4"/>
<gene>
    <name evidence="10" type="ORF">LACBIDRAFT_303446</name>
</gene>
<comment type="similarity">
    <text evidence="4">Belongs to the RTC4 family.</text>
</comment>
<evidence type="ECO:0000256" key="3">
    <source>
        <dbReference type="ARBA" id="ARBA00004496"/>
    </source>
</evidence>
<evidence type="ECO:0000256" key="5">
    <source>
        <dbReference type="ARBA" id="ARBA00015162"/>
    </source>
</evidence>
<keyword evidence="11" id="KW-1185">Reference proteome</keyword>
<protein>
    <recommendedName>
        <fullName evidence="5">Restriction of telomere capping protein 4</fullName>
    </recommendedName>
</protein>
<feature type="compositionally biased region" description="Basic and acidic residues" evidence="8">
    <location>
        <begin position="1017"/>
        <end position="1029"/>
    </location>
</feature>
<evidence type="ECO:0000256" key="6">
    <source>
        <dbReference type="ARBA" id="ARBA00022490"/>
    </source>
</evidence>
<feature type="compositionally biased region" description="Acidic residues" evidence="8">
    <location>
        <begin position="727"/>
        <end position="741"/>
    </location>
</feature>
<proteinExistence type="inferred from homology"/>
<feature type="domain" description="Restriction of telomere capping protein 4 C-terminal" evidence="9">
    <location>
        <begin position="546"/>
        <end position="685"/>
    </location>
</feature>